<gene>
    <name evidence="1" type="ORF">LCPAC406_03660</name>
</gene>
<organism evidence="1">
    <name type="scientific">Pithovirus LCPAC406</name>
    <dbReference type="NCBI Taxonomy" id="2506599"/>
    <lineage>
        <taxon>Viruses</taxon>
        <taxon>Pithoviruses</taxon>
    </lineage>
</organism>
<evidence type="ECO:0000313" key="1">
    <source>
        <dbReference type="EMBL" id="QBK94052.1"/>
    </source>
</evidence>
<protein>
    <submittedName>
        <fullName evidence="1">Uncharacterized protein</fullName>
    </submittedName>
</protein>
<sequence>MTRLVCLNNDHPLDGMDYTLSAHALVFLDKINSSLIFRTGKDSDKYEGMLSAHRNHSFFSFFSYTYNEEKKYFIESAGIRGIEWRTYPDLISYIEETNQEEFKILDVPEGKVFTEFELEDSGNYVMIISDGPITVA</sequence>
<dbReference type="EMBL" id="MK500611">
    <property type="protein sequence ID" value="QBK94052.1"/>
    <property type="molecule type" value="Genomic_DNA"/>
</dbReference>
<accession>A0A481ZG83</accession>
<name>A0A481ZG83_9VIRU</name>
<proteinExistence type="predicted"/>
<reference evidence="1" key="1">
    <citation type="journal article" date="2019" name="MBio">
        <title>Virus Genomes from Deep Sea Sediments Expand the Ocean Megavirome and Support Independent Origins of Viral Gigantism.</title>
        <authorList>
            <person name="Backstrom D."/>
            <person name="Yutin N."/>
            <person name="Jorgensen S.L."/>
            <person name="Dharamshi J."/>
            <person name="Homa F."/>
            <person name="Zaremba-Niedwiedzka K."/>
            <person name="Spang A."/>
            <person name="Wolf Y.I."/>
            <person name="Koonin E.V."/>
            <person name="Ettema T.J."/>
        </authorList>
    </citation>
    <scope>NUCLEOTIDE SEQUENCE</scope>
</reference>